<feature type="domain" description="NB-ARC" evidence="3">
    <location>
        <begin position="291"/>
        <end position="455"/>
    </location>
</feature>
<dbReference type="InterPro" id="IPR032675">
    <property type="entry name" value="LRR_dom_sf"/>
</dbReference>
<dbReference type="Gene3D" id="3.80.10.10">
    <property type="entry name" value="Ribonuclease Inhibitor"/>
    <property type="match status" value="2"/>
</dbReference>
<evidence type="ECO:0000259" key="4">
    <source>
        <dbReference type="Pfam" id="PF03732"/>
    </source>
</evidence>
<dbReference type="PANTHER" id="PTHR36766:SF30">
    <property type="entry name" value="TIR-NBS TYPE DISEASE RESISTANCE PROTEIN-RELATED"/>
    <property type="match status" value="1"/>
</dbReference>
<keyword evidence="7" id="KW-1185">Reference proteome</keyword>
<dbReference type="InterPro" id="IPR027417">
    <property type="entry name" value="P-loop_NTPase"/>
</dbReference>
<dbReference type="InterPro" id="IPR021109">
    <property type="entry name" value="Peptidase_aspartic_dom_sf"/>
</dbReference>
<keyword evidence="1" id="KW-0677">Repeat</keyword>
<dbReference type="EMBL" id="JAHRHJ020000006">
    <property type="protein sequence ID" value="KAH9311015.1"/>
    <property type="molecule type" value="Genomic_DNA"/>
</dbReference>
<dbReference type="InterPro" id="IPR002182">
    <property type="entry name" value="NB-ARC"/>
</dbReference>
<evidence type="ECO:0000256" key="2">
    <source>
        <dbReference type="SAM" id="MobiDB-lite"/>
    </source>
</evidence>
<comment type="caution">
    <text evidence="6">The sequence shown here is derived from an EMBL/GenBank/DDBJ whole genome shotgun (WGS) entry which is preliminary data.</text>
</comment>
<organism evidence="6 7">
    <name type="scientific">Taxus chinensis</name>
    <name type="common">Chinese yew</name>
    <name type="synonym">Taxus wallichiana var. chinensis</name>
    <dbReference type="NCBI Taxonomy" id="29808"/>
    <lineage>
        <taxon>Eukaryota</taxon>
        <taxon>Viridiplantae</taxon>
        <taxon>Streptophyta</taxon>
        <taxon>Embryophyta</taxon>
        <taxon>Tracheophyta</taxon>
        <taxon>Spermatophyta</taxon>
        <taxon>Pinopsida</taxon>
        <taxon>Pinidae</taxon>
        <taxon>Conifers II</taxon>
        <taxon>Cupressales</taxon>
        <taxon>Taxaceae</taxon>
        <taxon>Taxus</taxon>
    </lineage>
</organism>
<protein>
    <submittedName>
        <fullName evidence="6">Uncharacterized protein</fullName>
    </submittedName>
</protein>
<sequence length="1525" mass="172323">MRKSFFSSCCCSCSFVAPSPSPPLPLLPPSVRSPAHQEAIDGLSTETHTDLKSSLQTFEDVSQLDDLIKFIDELLKIASGEKTEEGSSSAVSSYIQDGQNFLEMVDKHVDIYKEKKDFKDEVTAETQKVVVELLKGAGKIHWVGAALSVVGFVLARFGQMSSNQSDCLALLKDMFNLGKQILQLNDQMPEQKQKLNEAVQCIVVGCTMCLAQLTTAKIFRFLTASVNAESLKSFHVKIDRLNSDLTLWGITHMDKKLSKIAPQSQELYTYQERVGIDTGRATVIKLLDLDVEDTSSRVVVVYGLGGIGKTTLADAIYAYVDLKNYKHCRIHMDENCNKRDLKDLQEQILQGLFDENVKLTDCDQGKGMLSMFLRKKANQPIFIYIDNALRQADLRHLLPKDLRDCLPQKSRILVTTRNLHETNLFIGSIPCKEYLISPLPDTEAKKILFKKGSDNDDASSEKNTEALLKLCGGIPLVLEIVGSQLRSSSMILELLREGEKVEEEDLSNRMVDSVYNRFEPPVKEAFLDIASFFSKRMWRSEHVASAVGEHAFRALEEASFVKTSEEGDMIIHDIVRARGEALSGYTRITDPQTLLDCLEDNQKLKILKGIRLSYEYGGPEVEVHEDHLNRMSNSLRLLNTGGITFSGICQKAFKELRYLSIPGDIPYLPVEFEKLEHLAVFRGPFIQGISLYEFPASLSVMHIWGPSAGWNAVGYSKRPPRVAPGSSLVKLNLWGLENLQSLPDGIQELNKLEHLDLNRCSRLKILPSKFVELSNLKWLSLRRCSRLKELPLYFGKLSRLEHLNLEGCWSLSELPSSFGNLISLNWLNLNYCSRLKELPLNFGKLNNLEVLQLTGLSALKELPLNFGQLGKLKGLYLKGCSALIALPLDFGELTNLEELVLRNCSSIKELPLSCGQLKSLEKLNLTNCFRLEQWPSSLGDLTNLKKINLSGCSSNLKESFPKLNCEITSSRQYGQPPPRPPFVVNTFGPINFRGMDGYPNMVPQDVKNRLPKFQGNNAITGDHHLRLFVNMMEDFEIEFEDVYIKLFIHTLEEDARDWYKALPDNSIDSWTEMKNAFRLQYGDKTDPRFLLSEFENIKKNPNESVHDFNTWFNKTLNRLPIILRPSDESCLIKYSDAFDKKVAYYLRDKNLGTLRGDHRPDDRGKGLMGSGNKQPQPRENRLVPDPLTVRVATVEEANVIEWCDRCFLPHSPCDVDQEVEEEDDDEMYDDVCMMECPTNSWALMIKKYDGGIPSEEDRKLLMNAVVAQEKEYNTRSKIKVTVPIVELLRIPEHRKRAFEYLGFKEENITQGKSVNNIEIPPIIAESEIPQALEELGESSEVYLGTSLVESQLDVDPFFTTLIIKDRLVHNCMFDSGASCNVMPLEVMNELNIKVTIDFGKCTAMDSREVPVIGYVKGMVVQLAAYPGKCLTMNVVIVDCPAKWGMLLSRKWVASVGGSVQMDMSYATIPIEGNLVKLYGEKKMLHIIEDPNNASYEVLYTDVDVDNFVGYVDCKEHKIDECEYPE</sequence>
<feature type="compositionally biased region" description="Basic and acidic residues" evidence="2">
    <location>
        <begin position="1155"/>
        <end position="1165"/>
    </location>
</feature>
<dbReference type="Gene3D" id="3.40.50.300">
    <property type="entry name" value="P-loop containing nucleotide triphosphate hydrolases"/>
    <property type="match status" value="1"/>
</dbReference>
<dbReference type="InterPro" id="IPR055414">
    <property type="entry name" value="LRR_R13L4/SHOC2-like"/>
</dbReference>
<evidence type="ECO:0000259" key="3">
    <source>
        <dbReference type="Pfam" id="PF00931"/>
    </source>
</evidence>
<dbReference type="Pfam" id="PF03732">
    <property type="entry name" value="Retrotrans_gag"/>
    <property type="match status" value="1"/>
</dbReference>
<evidence type="ECO:0000259" key="5">
    <source>
        <dbReference type="Pfam" id="PF23598"/>
    </source>
</evidence>
<dbReference type="InterPro" id="IPR005162">
    <property type="entry name" value="Retrotrans_gag_dom"/>
</dbReference>
<name>A0AA38L7V5_TAXCH</name>
<dbReference type="Gene3D" id="2.40.70.10">
    <property type="entry name" value="Acid Proteases"/>
    <property type="match status" value="1"/>
</dbReference>
<evidence type="ECO:0000313" key="7">
    <source>
        <dbReference type="Proteomes" id="UP000824469"/>
    </source>
</evidence>
<dbReference type="Pfam" id="PF00931">
    <property type="entry name" value="NB-ARC"/>
    <property type="match status" value="1"/>
</dbReference>
<dbReference type="GO" id="GO:0043531">
    <property type="term" value="F:ADP binding"/>
    <property type="evidence" value="ECO:0007669"/>
    <property type="project" value="InterPro"/>
</dbReference>
<evidence type="ECO:0000256" key="1">
    <source>
        <dbReference type="ARBA" id="ARBA00022737"/>
    </source>
</evidence>
<dbReference type="Proteomes" id="UP000824469">
    <property type="component" value="Unassembled WGS sequence"/>
</dbReference>
<dbReference type="Pfam" id="PF23598">
    <property type="entry name" value="LRR_14"/>
    <property type="match status" value="1"/>
</dbReference>
<feature type="domain" description="Disease resistance R13L4/SHOC-2-like LRR" evidence="5">
    <location>
        <begin position="803"/>
        <end position="904"/>
    </location>
</feature>
<accession>A0AA38L7V5</accession>
<gene>
    <name evidence="6" type="ORF">KI387_026050</name>
</gene>
<reference evidence="6 7" key="1">
    <citation type="journal article" date="2021" name="Nat. Plants">
        <title>The Taxus genome provides insights into paclitaxel biosynthesis.</title>
        <authorList>
            <person name="Xiong X."/>
            <person name="Gou J."/>
            <person name="Liao Q."/>
            <person name="Li Y."/>
            <person name="Zhou Q."/>
            <person name="Bi G."/>
            <person name="Li C."/>
            <person name="Du R."/>
            <person name="Wang X."/>
            <person name="Sun T."/>
            <person name="Guo L."/>
            <person name="Liang H."/>
            <person name="Lu P."/>
            <person name="Wu Y."/>
            <person name="Zhang Z."/>
            <person name="Ro D.K."/>
            <person name="Shang Y."/>
            <person name="Huang S."/>
            <person name="Yan J."/>
        </authorList>
    </citation>
    <scope>NUCLEOTIDE SEQUENCE [LARGE SCALE GENOMIC DNA]</scope>
    <source>
        <strain evidence="6">Ta-2019</strain>
    </source>
</reference>
<feature type="domain" description="Retrotransposon gag" evidence="4">
    <location>
        <begin position="1045"/>
        <end position="1121"/>
    </location>
</feature>
<evidence type="ECO:0000313" key="6">
    <source>
        <dbReference type="EMBL" id="KAH9311015.1"/>
    </source>
</evidence>
<feature type="region of interest" description="Disordered" evidence="2">
    <location>
        <begin position="1155"/>
        <end position="1183"/>
    </location>
</feature>
<dbReference type="PANTHER" id="PTHR36766">
    <property type="entry name" value="PLANT BROAD-SPECTRUM MILDEW RESISTANCE PROTEIN RPW8"/>
    <property type="match status" value="1"/>
</dbReference>
<dbReference type="PRINTS" id="PR00364">
    <property type="entry name" value="DISEASERSIST"/>
</dbReference>
<dbReference type="GO" id="GO:0006952">
    <property type="term" value="P:defense response"/>
    <property type="evidence" value="ECO:0007669"/>
    <property type="project" value="UniProtKB-KW"/>
</dbReference>
<proteinExistence type="predicted"/>
<dbReference type="SUPFAM" id="SSF52540">
    <property type="entry name" value="P-loop containing nucleoside triphosphate hydrolases"/>
    <property type="match status" value="1"/>
</dbReference>
<dbReference type="SUPFAM" id="SSF52047">
    <property type="entry name" value="RNI-like"/>
    <property type="match status" value="1"/>
</dbReference>